<protein>
    <submittedName>
        <fullName evidence="8">MFS transporter</fullName>
    </submittedName>
</protein>
<comment type="caution">
    <text evidence="8">The sequence shown here is derived from an EMBL/GenBank/DDBJ whole genome shotgun (WGS) entry which is preliminary data.</text>
</comment>
<dbReference type="CDD" id="cd06173">
    <property type="entry name" value="MFS_MefA_like"/>
    <property type="match status" value="1"/>
</dbReference>
<feature type="transmembrane region" description="Helical" evidence="7">
    <location>
        <begin position="345"/>
        <end position="368"/>
    </location>
</feature>
<evidence type="ECO:0000256" key="5">
    <source>
        <dbReference type="ARBA" id="ARBA00022989"/>
    </source>
</evidence>
<feature type="transmembrane region" description="Helical" evidence="7">
    <location>
        <begin position="9"/>
        <end position="35"/>
    </location>
</feature>
<reference evidence="8" key="1">
    <citation type="submission" date="2021-03" db="EMBL/GenBank/DDBJ databases">
        <title>Antimicrobial resistance genes in bacteria isolated from Japanese honey, and their potential for conferring macrolide and lincosamide resistance in the American foulbrood pathogen Paenibacillus larvae.</title>
        <authorList>
            <person name="Okamoto M."/>
            <person name="Kumagai M."/>
            <person name="Kanamori H."/>
            <person name="Takamatsu D."/>
        </authorList>
    </citation>
    <scope>NUCLEOTIDE SEQUENCE</scope>
    <source>
        <strain evidence="8">J43TS3</strain>
    </source>
</reference>
<keyword evidence="6 7" id="KW-0472">Membrane</keyword>
<evidence type="ECO:0000313" key="8">
    <source>
        <dbReference type="EMBL" id="GIO28710.1"/>
    </source>
</evidence>
<gene>
    <name evidence="8" type="ORF">J43TS3_33210</name>
</gene>
<evidence type="ECO:0000313" key="9">
    <source>
        <dbReference type="Proteomes" id="UP000676917"/>
    </source>
</evidence>
<feature type="transmembrane region" description="Helical" evidence="7">
    <location>
        <begin position="138"/>
        <end position="162"/>
    </location>
</feature>
<feature type="transmembrane region" description="Helical" evidence="7">
    <location>
        <begin position="374"/>
        <end position="394"/>
    </location>
</feature>
<dbReference type="Pfam" id="PF05977">
    <property type="entry name" value="MFS_3"/>
    <property type="match status" value="1"/>
</dbReference>
<sequence>MNIIKNRSFFFLLLGRIVTNIGDSIYYVAAMWLVYSLGGNAFYSGLAGFLTLLPVALRFIVGPFVDRWQIKRTLIITQILQSILILVIPIFYYLDILTVQVVLIVMPIVSFIEQFAYPSQSKALPLLLSKEDLVKGNAYFSFAYQGIDLVFNALSGILVALIGAVTLYLVDSFTFAIAAICFSLIKLPSAKESKNKNNAGIKCAMVSYFSELREGFSIVFRSILGTFLIGSVVANFAIGGALAVLPAFASQNGGSEIYGFYLAAMSTGGLVGALLSSWMGKLKVGYFSIISFSFSALCWILAAIMPWPTLGAIFYGIAWIPIGGTNVIVASAIQTVVPNEVLGRVNSVSGSMGTIAMPIGSLAGGYFATVTSSTLIFALTGLGLLFLSIVWILHPRLRTLPIAKDLTPELFGIDPVKYSVKENIN</sequence>
<keyword evidence="3" id="KW-1003">Cell membrane</keyword>
<dbReference type="PANTHER" id="PTHR23513">
    <property type="entry name" value="INTEGRAL MEMBRANE EFFLUX PROTEIN-RELATED"/>
    <property type="match status" value="1"/>
</dbReference>
<dbReference type="InterPro" id="IPR036259">
    <property type="entry name" value="MFS_trans_sf"/>
</dbReference>
<accession>A0A919XCX5</accession>
<evidence type="ECO:0000256" key="7">
    <source>
        <dbReference type="SAM" id="Phobius"/>
    </source>
</evidence>
<dbReference type="EMBL" id="BORP01000008">
    <property type="protein sequence ID" value="GIO28710.1"/>
    <property type="molecule type" value="Genomic_DNA"/>
</dbReference>
<name>A0A919XCX5_9BACI</name>
<organism evidence="8 9">
    <name type="scientific">Ornithinibacillus bavariensis</name>
    <dbReference type="NCBI Taxonomy" id="545502"/>
    <lineage>
        <taxon>Bacteria</taxon>
        <taxon>Bacillati</taxon>
        <taxon>Bacillota</taxon>
        <taxon>Bacilli</taxon>
        <taxon>Bacillales</taxon>
        <taxon>Bacillaceae</taxon>
        <taxon>Ornithinibacillus</taxon>
    </lineage>
</organism>
<dbReference type="GO" id="GO:0005886">
    <property type="term" value="C:plasma membrane"/>
    <property type="evidence" value="ECO:0007669"/>
    <property type="project" value="UniProtKB-SubCell"/>
</dbReference>
<comment type="subcellular location">
    <subcellularLocation>
        <location evidence="1">Cell membrane</location>
        <topology evidence="1">Multi-pass membrane protein</topology>
    </subcellularLocation>
</comment>
<evidence type="ECO:0000256" key="2">
    <source>
        <dbReference type="ARBA" id="ARBA00022448"/>
    </source>
</evidence>
<evidence type="ECO:0000256" key="3">
    <source>
        <dbReference type="ARBA" id="ARBA00022475"/>
    </source>
</evidence>
<dbReference type="InterPro" id="IPR010290">
    <property type="entry name" value="TM_effector"/>
</dbReference>
<dbReference type="SUPFAM" id="SSF103473">
    <property type="entry name" value="MFS general substrate transporter"/>
    <property type="match status" value="1"/>
</dbReference>
<proteinExistence type="predicted"/>
<evidence type="ECO:0000256" key="6">
    <source>
        <dbReference type="ARBA" id="ARBA00023136"/>
    </source>
</evidence>
<evidence type="ECO:0000256" key="1">
    <source>
        <dbReference type="ARBA" id="ARBA00004651"/>
    </source>
</evidence>
<dbReference type="Proteomes" id="UP000676917">
    <property type="component" value="Unassembled WGS sequence"/>
</dbReference>
<evidence type="ECO:0000256" key="4">
    <source>
        <dbReference type="ARBA" id="ARBA00022692"/>
    </source>
</evidence>
<keyword evidence="9" id="KW-1185">Reference proteome</keyword>
<keyword evidence="5 7" id="KW-1133">Transmembrane helix</keyword>
<keyword evidence="4 7" id="KW-0812">Transmembrane</keyword>
<dbReference type="PANTHER" id="PTHR23513:SF6">
    <property type="entry name" value="MAJOR FACILITATOR SUPERFAMILY ASSOCIATED DOMAIN-CONTAINING PROTEIN"/>
    <property type="match status" value="1"/>
</dbReference>
<dbReference type="RefSeq" id="WP_212922162.1">
    <property type="nucleotide sequence ID" value="NZ_BORP01000008.1"/>
</dbReference>
<feature type="transmembrane region" description="Helical" evidence="7">
    <location>
        <begin position="284"/>
        <end position="307"/>
    </location>
</feature>
<feature type="transmembrane region" description="Helical" evidence="7">
    <location>
        <begin position="257"/>
        <end position="277"/>
    </location>
</feature>
<dbReference type="AlphaFoldDB" id="A0A919XCX5"/>
<feature type="transmembrane region" description="Helical" evidence="7">
    <location>
        <begin position="313"/>
        <end position="333"/>
    </location>
</feature>
<feature type="transmembrane region" description="Helical" evidence="7">
    <location>
        <begin position="223"/>
        <end position="245"/>
    </location>
</feature>
<feature type="transmembrane region" description="Helical" evidence="7">
    <location>
        <begin position="41"/>
        <end position="61"/>
    </location>
</feature>
<dbReference type="Gene3D" id="1.20.1250.20">
    <property type="entry name" value="MFS general substrate transporter like domains"/>
    <property type="match status" value="1"/>
</dbReference>
<keyword evidence="2" id="KW-0813">Transport</keyword>